<dbReference type="SUPFAM" id="SSF53474">
    <property type="entry name" value="alpha/beta-Hydrolases"/>
    <property type="match status" value="1"/>
</dbReference>
<evidence type="ECO:0000259" key="9">
    <source>
        <dbReference type="Pfam" id="PF05057"/>
    </source>
</evidence>
<evidence type="ECO:0000256" key="4">
    <source>
        <dbReference type="ARBA" id="ARBA00007920"/>
    </source>
</evidence>
<feature type="compositionally biased region" description="Polar residues" evidence="8">
    <location>
        <begin position="380"/>
        <end position="392"/>
    </location>
</feature>
<dbReference type="GO" id="GO:0005783">
    <property type="term" value="C:endoplasmic reticulum"/>
    <property type="evidence" value="ECO:0007669"/>
    <property type="project" value="UniProtKB-SubCell"/>
</dbReference>
<proteinExistence type="inferred from homology"/>
<gene>
    <name evidence="10" type="ORF">B0H67DRAFT_582752</name>
</gene>
<evidence type="ECO:0000256" key="3">
    <source>
        <dbReference type="ARBA" id="ARBA00004370"/>
    </source>
</evidence>
<evidence type="ECO:0000256" key="8">
    <source>
        <dbReference type="SAM" id="MobiDB-lite"/>
    </source>
</evidence>
<name>A0AA40DUQ1_9PEZI</name>
<evidence type="ECO:0000313" key="11">
    <source>
        <dbReference type="Proteomes" id="UP001172102"/>
    </source>
</evidence>
<organism evidence="10 11">
    <name type="scientific">Lasiosphaeris hirsuta</name>
    <dbReference type="NCBI Taxonomy" id="260670"/>
    <lineage>
        <taxon>Eukaryota</taxon>
        <taxon>Fungi</taxon>
        <taxon>Dikarya</taxon>
        <taxon>Ascomycota</taxon>
        <taxon>Pezizomycotina</taxon>
        <taxon>Sordariomycetes</taxon>
        <taxon>Sordariomycetidae</taxon>
        <taxon>Sordariales</taxon>
        <taxon>Lasiosphaeriaceae</taxon>
        <taxon>Lasiosphaeris</taxon>
    </lineage>
</organism>
<sequence length="448" mass="48998">MSTHSSCAVRARGVRNDAPKGSLEDYVRVAYESHNRWRHLRFFSTCLSVGKYPSISFASQFGRQVGIVIFPSQGMKNGAPKSCPGWDLDDTFDGLTFVHTAPKPEIDICVVHGLNGNAVDTWTRDGQMWPRDFLKSHPQLKPSRIMTYGYSSRIRDDRNISGVAEWASGLLAEVSAARVTLEERSRPIIFICHSLGGLVAREAMIELNRESKLYPGISLKYCGLLFLATPHSGVTLADWSVYLVQLAELTGIRARDFTKMLEAFNYSSRASKRDFGRLPYTPPHECLYETRKMRVGGSKKIIVSADSAGLNGLAAQPMSNVDHKDICRFPTDTHPGYLQIGACLVRIQEQIQQAVAGPPCYFPHALPTQQDQRADKPDVTLSSLDTARQPTPSGIRAGQGIGGSISRSDNTIVIGGGRATGASMTLRDLQGFTGRVEGGTGHGAVIEI</sequence>
<dbReference type="Gene3D" id="3.40.50.1820">
    <property type="entry name" value="alpha/beta hydrolase"/>
    <property type="match status" value="1"/>
</dbReference>
<keyword evidence="6" id="KW-0496">Mitochondrion</keyword>
<accession>A0AA40DUQ1</accession>
<evidence type="ECO:0000256" key="1">
    <source>
        <dbReference type="ARBA" id="ARBA00004173"/>
    </source>
</evidence>
<dbReference type="GO" id="GO:0005739">
    <property type="term" value="C:mitochondrion"/>
    <property type="evidence" value="ECO:0007669"/>
    <property type="project" value="UniProtKB-SubCell"/>
</dbReference>
<dbReference type="EMBL" id="JAUKUA010000004">
    <property type="protein sequence ID" value="KAK0716270.1"/>
    <property type="molecule type" value="Genomic_DNA"/>
</dbReference>
<dbReference type="Proteomes" id="UP001172102">
    <property type="component" value="Unassembled WGS sequence"/>
</dbReference>
<dbReference type="GO" id="GO:0016020">
    <property type="term" value="C:membrane"/>
    <property type="evidence" value="ECO:0007669"/>
    <property type="project" value="UniProtKB-SubCell"/>
</dbReference>
<dbReference type="Pfam" id="PF05057">
    <property type="entry name" value="DUF676"/>
    <property type="match status" value="1"/>
</dbReference>
<evidence type="ECO:0000256" key="2">
    <source>
        <dbReference type="ARBA" id="ARBA00004240"/>
    </source>
</evidence>
<dbReference type="InterPro" id="IPR029058">
    <property type="entry name" value="AB_hydrolase_fold"/>
</dbReference>
<feature type="domain" description="DUF676" evidence="9">
    <location>
        <begin position="110"/>
        <end position="238"/>
    </location>
</feature>
<evidence type="ECO:0000256" key="7">
    <source>
        <dbReference type="ARBA" id="ARBA00023136"/>
    </source>
</evidence>
<evidence type="ECO:0000256" key="6">
    <source>
        <dbReference type="ARBA" id="ARBA00023128"/>
    </source>
</evidence>
<feature type="region of interest" description="Disordered" evidence="8">
    <location>
        <begin position="369"/>
        <end position="402"/>
    </location>
</feature>
<dbReference type="PANTHER" id="PTHR48182">
    <property type="entry name" value="PROTEIN SERAC1"/>
    <property type="match status" value="1"/>
</dbReference>
<reference evidence="10" key="1">
    <citation type="submission" date="2023-06" db="EMBL/GenBank/DDBJ databases">
        <title>Genome-scale phylogeny and comparative genomics of the fungal order Sordariales.</title>
        <authorList>
            <consortium name="Lawrence Berkeley National Laboratory"/>
            <person name="Hensen N."/>
            <person name="Bonometti L."/>
            <person name="Westerberg I."/>
            <person name="Brannstrom I.O."/>
            <person name="Guillou S."/>
            <person name="Cros-Aarteil S."/>
            <person name="Calhoun S."/>
            <person name="Haridas S."/>
            <person name="Kuo A."/>
            <person name="Mondo S."/>
            <person name="Pangilinan J."/>
            <person name="Riley R."/>
            <person name="Labutti K."/>
            <person name="Andreopoulos B."/>
            <person name="Lipzen A."/>
            <person name="Chen C."/>
            <person name="Yanf M."/>
            <person name="Daum C."/>
            <person name="Ng V."/>
            <person name="Clum A."/>
            <person name="Steindorff A."/>
            <person name="Ohm R."/>
            <person name="Martin F."/>
            <person name="Silar P."/>
            <person name="Natvig D."/>
            <person name="Lalanne C."/>
            <person name="Gautier V."/>
            <person name="Ament-Velasquez S.L."/>
            <person name="Kruys A."/>
            <person name="Hutchinson M.I."/>
            <person name="Powell A.J."/>
            <person name="Barry K."/>
            <person name="Miller A.N."/>
            <person name="Grigoriev I.V."/>
            <person name="Debuchy R."/>
            <person name="Gladieux P."/>
            <person name="Thoren M.H."/>
            <person name="Johannesson H."/>
        </authorList>
    </citation>
    <scope>NUCLEOTIDE SEQUENCE</scope>
    <source>
        <strain evidence="10">SMH4607-1</strain>
    </source>
</reference>
<evidence type="ECO:0000313" key="10">
    <source>
        <dbReference type="EMBL" id="KAK0716270.1"/>
    </source>
</evidence>
<dbReference type="AlphaFoldDB" id="A0AA40DUQ1"/>
<evidence type="ECO:0000256" key="5">
    <source>
        <dbReference type="ARBA" id="ARBA00022824"/>
    </source>
</evidence>
<keyword evidence="7" id="KW-0472">Membrane</keyword>
<dbReference type="InterPro" id="IPR052374">
    <property type="entry name" value="SERAC1"/>
</dbReference>
<keyword evidence="11" id="KW-1185">Reference proteome</keyword>
<comment type="caution">
    <text evidence="10">The sequence shown here is derived from an EMBL/GenBank/DDBJ whole genome shotgun (WGS) entry which is preliminary data.</text>
</comment>
<dbReference type="InterPro" id="IPR007751">
    <property type="entry name" value="DUF676_lipase-like"/>
</dbReference>
<keyword evidence="5" id="KW-0256">Endoplasmic reticulum</keyword>
<comment type="subcellular location">
    <subcellularLocation>
        <location evidence="2">Endoplasmic reticulum</location>
    </subcellularLocation>
    <subcellularLocation>
        <location evidence="3">Membrane</location>
    </subcellularLocation>
    <subcellularLocation>
        <location evidence="1">Mitochondrion</location>
    </subcellularLocation>
</comment>
<protein>
    <recommendedName>
        <fullName evidence="9">DUF676 domain-containing protein</fullName>
    </recommendedName>
</protein>
<comment type="similarity">
    <text evidence="4">Belongs to the putative lipase ROG1 family.</text>
</comment>
<dbReference type="PANTHER" id="PTHR48182:SF2">
    <property type="entry name" value="PROTEIN SERAC1"/>
    <property type="match status" value="1"/>
</dbReference>